<reference evidence="8" key="1">
    <citation type="submission" date="2021-01" db="EMBL/GenBank/DDBJ databases">
        <title>Adiantum capillus-veneris genome.</title>
        <authorList>
            <person name="Fang Y."/>
            <person name="Liao Q."/>
        </authorList>
    </citation>
    <scope>NUCLEOTIDE SEQUENCE</scope>
    <source>
        <strain evidence="8">H3</strain>
        <tissue evidence="8">Leaf</tissue>
    </source>
</reference>
<dbReference type="Pfam" id="PF03661">
    <property type="entry name" value="TMEM33_Pom33"/>
    <property type="match status" value="1"/>
</dbReference>
<evidence type="ECO:0000256" key="5">
    <source>
        <dbReference type="ARBA" id="ARBA00023136"/>
    </source>
</evidence>
<accession>A0A9D4U842</accession>
<evidence type="ECO:0000256" key="4">
    <source>
        <dbReference type="ARBA" id="ARBA00022989"/>
    </source>
</evidence>
<dbReference type="AlphaFoldDB" id="A0A9D4U842"/>
<dbReference type="InterPro" id="IPR051645">
    <property type="entry name" value="PER33/POM33_regulator"/>
</dbReference>
<comment type="subcellular location">
    <subcellularLocation>
        <location evidence="1">Membrane</location>
        <topology evidence="1">Multi-pass membrane protein</topology>
    </subcellularLocation>
</comment>
<evidence type="ECO:0000313" key="8">
    <source>
        <dbReference type="EMBL" id="KAI5062757.1"/>
    </source>
</evidence>
<evidence type="ECO:0000256" key="7">
    <source>
        <dbReference type="SAM" id="Phobius"/>
    </source>
</evidence>
<dbReference type="GO" id="GO:0071786">
    <property type="term" value="P:endoplasmic reticulum tubular network organization"/>
    <property type="evidence" value="ECO:0007669"/>
    <property type="project" value="TreeGrafter"/>
</dbReference>
<dbReference type="OrthoDB" id="2017147at2759"/>
<feature type="region of interest" description="Disordered" evidence="6">
    <location>
        <begin position="62"/>
        <end position="106"/>
    </location>
</feature>
<evidence type="ECO:0000313" key="9">
    <source>
        <dbReference type="Proteomes" id="UP000886520"/>
    </source>
</evidence>
<feature type="compositionally biased region" description="Low complexity" evidence="6">
    <location>
        <begin position="66"/>
        <end position="83"/>
    </location>
</feature>
<comment type="similarity">
    <text evidence="2">Belongs to the PER33/POM33 family.</text>
</comment>
<dbReference type="PANTHER" id="PTHR12703:SF4">
    <property type="entry name" value="TRANSMEMBRANE PROTEIN 33"/>
    <property type="match status" value="1"/>
</dbReference>
<evidence type="ECO:0000256" key="1">
    <source>
        <dbReference type="ARBA" id="ARBA00004141"/>
    </source>
</evidence>
<dbReference type="PANTHER" id="PTHR12703">
    <property type="entry name" value="TRANSMEMBRANE PROTEIN 33"/>
    <property type="match status" value="1"/>
</dbReference>
<keyword evidence="3 7" id="KW-0812">Transmembrane</keyword>
<evidence type="ECO:0000256" key="3">
    <source>
        <dbReference type="ARBA" id="ARBA00022692"/>
    </source>
</evidence>
<evidence type="ECO:0000256" key="2">
    <source>
        <dbReference type="ARBA" id="ARBA00007322"/>
    </source>
</evidence>
<feature type="transmembrane region" description="Helical" evidence="7">
    <location>
        <begin position="255"/>
        <end position="272"/>
    </location>
</feature>
<protein>
    <submittedName>
        <fullName evidence="8">Uncharacterized protein</fullName>
    </submittedName>
</protein>
<name>A0A9D4U842_ADICA</name>
<evidence type="ECO:0000256" key="6">
    <source>
        <dbReference type="SAM" id="MobiDB-lite"/>
    </source>
</evidence>
<dbReference type="GO" id="GO:0061024">
    <property type="term" value="P:membrane organization"/>
    <property type="evidence" value="ECO:0007669"/>
    <property type="project" value="TreeGrafter"/>
</dbReference>
<dbReference type="Proteomes" id="UP000886520">
    <property type="component" value="Chromosome 22"/>
</dbReference>
<dbReference type="InterPro" id="IPR005344">
    <property type="entry name" value="TMEM33/Pom33"/>
</dbReference>
<feature type="transmembrane region" description="Helical" evidence="7">
    <location>
        <begin position="148"/>
        <end position="165"/>
    </location>
</feature>
<dbReference type="EMBL" id="JABFUD020000022">
    <property type="protein sequence ID" value="KAI5062757.1"/>
    <property type="molecule type" value="Genomic_DNA"/>
</dbReference>
<keyword evidence="9" id="KW-1185">Reference proteome</keyword>
<dbReference type="GO" id="GO:0016020">
    <property type="term" value="C:membrane"/>
    <property type="evidence" value="ECO:0007669"/>
    <property type="project" value="UniProtKB-SubCell"/>
</dbReference>
<feature type="transmembrane region" description="Helical" evidence="7">
    <location>
        <begin position="189"/>
        <end position="214"/>
    </location>
</feature>
<proteinExistence type="inferred from homology"/>
<sequence length="336" mass="38382">MAEEEQHLKKAAALAYDYDSDPRWAEYLSNVLVPDNRPKSEVERYLKFKFYQRNIDPDLKVERLPSKSSTTFTSTSSASSQRSNRPEERSRPAQGSSRSSQHGRGGINSVRMDLQSIGFLSNSLVIIMGAIATLPFMPPTVSVKSYRLTFLGALIACGHSIYAQYGRPSALTLQGIQVWLQSAIAGKDFLYFLYSIVFITTPFPIKFAMIPVIIQSLLNVAQFLKQNFSNASIYRKYLEKPCKWLEANTTTMRTLSANCEIGVGFLLLFLLFSPQKNFIQLLAYWQLLKLMYHAPTTAYFHRAIWSRIGAKINPLVYRYASFLETPLQYARRWFQN</sequence>
<keyword evidence="5 7" id="KW-0472">Membrane</keyword>
<dbReference type="GO" id="GO:0005783">
    <property type="term" value="C:endoplasmic reticulum"/>
    <property type="evidence" value="ECO:0007669"/>
    <property type="project" value="TreeGrafter"/>
</dbReference>
<feature type="transmembrane region" description="Helical" evidence="7">
    <location>
        <begin position="117"/>
        <end position="136"/>
    </location>
</feature>
<keyword evidence="4 7" id="KW-1133">Transmembrane helix</keyword>
<organism evidence="8 9">
    <name type="scientific">Adiantum capillus-veneris</name>
    <name type="common">Maidenhair fern</name>
    <dbReference type="NCBI Taxonomy" id="13818"/>
    <lineage>
        <taxon>Eukaryota</taxon>
        <taxon>Viridiplantae</taxon>
        <taxon>Streptophyta</taxon>
        <taxon>Embryophyta</taxon>
        <taxon>Tracheophyta</taxon>
        <taxon>Polypodiopsida</taxon>
        <taxon>Polypodiidae</taxon>
        <taxon>Polypodiales</taxon>
        <taxon>Pteridineae</taxon>
        <taxon>Pteridaceae</taxon>
        <taxon>Vittarioideae</taxon>
        <taxon>Adiantum</taxon>
    </lineage>
</organism>
<comment type="caution">
    <text evidence="8">The sequence shown here is derived from an EMBL/GenBank/DDBJ whole genome shotgun (WGS) entry which is preliminary data.</text>
</comment>
<gene>
    <name evidence="8" type="ORF">GOP47_0023296</name>
</gene>